<evidence type="ECO:0000256" key="7">
    <source>
        <dbReference type="SAM" id="Phobius"/>
    </source>
</evidence>
<keyword evidence="2" id="KW-0328">Glycosyltransferase</keyword>
<dbReference type="EMBL" id="FUXK01000004">
    <property type="protein sequence ID" value="SJZ57408.1"/>
    <property type="molecule type" value="Genomic_DNA"/>
</dbReference>
<dbReference type="InterPro" id="IPR001173">
    <property type="entry name" value="Glyco_trans_2-like"/>
</dbReference>
<dbReference type="PANTHER" id="PTHR48090:SF1">
    <property type="entry name" value="PROPHAGE BACTOPRENOL GLUCOSYL TRANSFERASE HOMOLOG"/>
    <property type="match status" value="1"/>
</dbReference>
<keyword evidence="4 7" id="KW-0812">Transmembrane</keyword>
<evidence type="ECO:0000313" key="10">
    <source>
        <dbReference type="Proteomes" id="UP000190065"/>
    </source>
</evidence>
<evidence type="ECO:0000259" key="8">
    <source>
        <dbReference type="Pfam" id="PF00535"/>
    </source>
</evidence>
<dbReference type="InterPro" id="IPR050256">
    <property type="entry name" value="Glycosyltransferase_2"/>
</dbReference>
<evidence type="ECO:0000256" key="4">
    <source>
        <dbReference type="ARBA" id="ARBA00022692"/>
    </source>
</evidence>
<dbReference type="AlphaFoldDB" id="A0A1T4LSA9"/>
<evidence type="ECO:0000256" key="1">
    <source>
        <dbReference type="ARBA" id="ARBA00004141"/>
    </source>
</evidence>
<feature type="domain" description="Glycosyltransferase 2-like" evidence="8">
    <location>
        <begin position="8"/>
        <end position="173"/>
    </location>
</feature>
<evidence type="ECO:0000313" key="9">
    <source>
        <dbReference type="EMBL" id="SJZ57408.1"/>
    </source>
</evidence>
<feature type="transmembrane region" description="Helical" evidence="7">
    <location>
        <begin position="269"/>
        <end position="294"/>
    </location>
</feature>
<proteinExistence type="predicted"/>
<dbReference type="Pfam" id="PF00535">
    <property type="entry name" value="Glycos_transf_2"/>
    <property type="match status" value="1"/>
</dbReference>
<dbReference type="Proteomes" id="UP000190065">
    <property type="component" value="Unassembled WGS sequence"/>
</dbReference>
<evidence type="ECO:0000256" key="3">
    <source>
        <dbReference type="ARBA" id="ARBA00022679"/>
    </source>
</evidence>
<evidence type="ECO:0000256" key="6">
    <source>
        <dbReference type="ARBA" id="ARBA00023136"/>
    </source>
</evidence>
<keyword evidence="5 7" id="KW-1133">Transmembrane helix</keyword>
<dbReference type="eggNOG" id="COG0463">
    <property type="taxonomic scope" value="Bacteria"/>
</dbReference>
<name>A0A1T4LSA9_9BACT</name>
<accession>A0A1T4LSA9</accession>
<dbReference type="GO" id="GO:0016757">
    <property type="term" value="F:glycosyltransferase activity"/>
    <property type="evidence" value="ECO:0007669"/>
    <property type="project" value="UniProtKB-KW"/>
</dbReference>
<dbReference type="SUPFAM" id="SSF53448">
    <property type="entry name" value="Nucleotide-diphospho-sugar transferases"/>
    <property type="match status" value="1"/>
</dbReference>
<evidence type="ECO:0000256" key="5">
    <source>
        <dbReference type="ARBA" id="ARBA00022989"/>
    </source>
</evidence>
<gene>
    <name evidence="9" type="ORF">SAMN02745202_00514</name>
</gene>
<reference evidence="9 10" key="1">
    <citation type="submission" date="2017-02" db="EMBL/GenBank/DDBJ databases">
        <authorList>
            <person name="Peterson S.W."/>
        </authorList>
    </citation>
    <scope>NUCLEOTIDE SEQUENCE [LARGE SCALE GENOMIC DNA]</scope>
    <source>
        <strain evidence="9 10">ATCC 43324</strain>
    </source>
</reference>
<dbReference type="PANTHER" id="PTHR48090">
    <property type="entry name" value="UNDECAPRENYL-PHOSPHATE 4-DEOXY-4-FORMAMIDO-L-ARABINOSE TRANSFERASE-RELATED"/>
    <property type="match status" value="1"/>
</dbReference>
<sequence>MIKLATVSPCFNEEEGLALSVAKLTDLFQALIAEGKIAPDSMIVLVNDGSRDKTWDIICQLHRDNPLIRGINLSHNAGHQNAIMAGMMTAKNWADAVITLDADLQDNYRKCIPEMVDAFLAGHDIVYGVKVSRQADPLLKRMSAQTFYRLQKTMGVDSIFNHADFRLMSRKALLMLADYKERNLYLRGLVPLIGLPSTTVDDEISAREAGHSKYTVRKMMHLALDGITSFSVKPIYFVVYLGLFFLLISLGIGGYVIHSFVAHTEVAGWASIILSIWLVGAMLMMAIGVVGVYIGKIYEEVKHRPLYHISDILD</sequence>
<protein>
    <submittedName>
        <fullName evidence="9">Glycosyltransferase involved in cell wall bisynthesis</fullName>
    </submittedName>
</protein>
<dbReference type="InterPro" id="IPR029044">
    <property type="entry name" value="Nucleotide-diphossugar_trans"/>
</dbReference>
<organism evidence="9 10">
    <name type="scientific">Segatella oulorum</name>
    <dbReference type="NCBI Taxonomy" id="28136"/>
    <lineage>
        <taxon>Bacteria</taxon>
        <taxon>Pseudomonadati</taxon>
        <taxon>Bacteroidota</taxon>
        <taxon>Bacteroidia</taxon>
        <taxon>Bacteroidales</taxon>
        <taxon>Prevotellaceae</taxon>
        <taxon>Segatella</taxon>
    </lineage>
</organism>
<dbReference type="Gene3D" id="3.90.550.10">
    <property type="entry name" value="Spore Coat Polysaccharide Biosynthesis Protein SpsA, Chain A"/>
    <property type="match status" value="1"/>
</dbReference>
<keyword evidence="6 7" id="KW-0472">Membrane</keyword>
<evidence type="ECO:0000256" key="2">
    <source>
        <dbReference type="ARBA" id="ARBA00022676"/>
    </source>
</evidence>
<feature type="transmembrane region" description="Helical" evidence="7">
    <location>
        <begin position="235"/>
        <end position="257"/>
    </location>
</feature>
<keyword evidence="3 9" id="KW-0808">Transferase</keyword>
<dbReference type="CDD" id="cd04187">
    <property type="entry name" value="DPM1_like_bac"/>
    <property type="match status" value="1"/>
</dbReference>
<dbReference type="STRING" id="28136.SAMN02745202_00514"/>
<comment type="subcellular location">
    <subcellularLocation>
        <location evidence="1">Membrane</location>
        <topology evidence="1">Multi-pass membrane protein</topology>
    </subcellularLocation>
</comment>
<dbReference type="RefSeq" id="WP_025069941.1">
    <property type="nucleotide sequence ID" value="NZ_FUXK01000004.1"/>
</dbReference>
<dbReference type="GO" id="GO:0005886">
    <property type="term" value="C:plasma membrane"/>
    <property type="evidence" value="ECO:0007669"/>
    <property type="project" value="TreeGrafter"/>
</dbReference>